<keyword evidence="1" id="KW-1133">Transmembrane helix</keyword>
<keyword evidence="3" id="KW-1185">Reference proteome</keyword>
<keyword evidence="1" id="KW-0812">Transmembrane</keyword>
<evidence type="ECO:0000313" key="2">
    <source>
        <dbReference type="EMBL" id="GAA1712576.1"/>
    </source>
</evidence>
<reference evidence="3" key="1">
    <citation type="journal article" date="2019" name="Int. J. Syst. Evol. Microbiol.">
        <title>The Global Catalogue of Microorganisms (GCM) 10K type strain sequencing project: providing services to taxonomists for standard genome sequencing and annotation.</title>
        <authorList>
            <consortium name="The Broad Institute Genomics Platform"/>
            <consortium name="The Broad Institute Genome Sequencing Center for Infectious Disease"/>
            <person name="Wu L."/>
            <person name="Ma J."/>
        </authorList>
    </citation>
    <scope>NUCLEOTIDE SEQUENCE [LARGE SCALE GENOMIC DNA]</scope>
    <source>
        <strain evidence="3">JCM 14718</strain>
    </source>
</reference>
<evidence type="ECO:0000313" key="3">
    <source>
        <dbReference type="Proteomes" id="UP001500618"/>
    </source>
</evidence>
<sequence length="195" mass="20971">MDWSVVIPPLIGAGAGALLNGLISTGVALYVSRKGRQHAERLAETGRGHTELLARKQAALAAAEAIGQALAALDVSLRSWLNWSRGRSLETEPDTTQAWTHLREIVMIKPPAIDEPILIHHVIAGYDQAAAAFDKAWGTPQIDTVVDEIMKLLAKLGGELADYRRSGSVPELGDPHDISYLQMIASNVPPANQES</sequence>
<accession>A0ABP4UZ20</accession>
<gene>
    <name evidence="2" type="ORF">GCM10009765_72060</name>
</gene>
<dbReference type="RefSeq" id="WP_163567095.1">
    <property type="nucleotide sequence ID" value="NZ_BAAANY010000038.1"/>
</dbReference>
<proteinExistence type="predicted"/>
<dbReference type="EMBL" id="BAAANY010000038">
    <property type="protein sequence ID" value="GAA1712576.1"/>
    <property type="molecule type" value="Genomic_DNA"/>
</dbReference>
<dbReference type="Proteomes" id="UP001500618">
    <property type="component" value="Unassembled WGS sequence"/>
</dbReference>
<organism evidence="2 3">
    <name type="scientific">Fodinicola feengrottensis</name>
    <dbReference type="NCBI Taxonomy" id="435914"/>
    <lineage>
        <taxon>Bacteria</taxon>
        <taxon>Bacillati</taxon>
        <taxon>Actinomycetota</taxon>
        <taxon>Actinomycetes</taxon>
        <taxon>Mycobacteriales</taxon>
        <taxon>Fodinicola</taxon>
    </lineage>
</organism>
<name>A0ABP4UZ20_9ACTN</name>
<comment type="caution">
    <text evidence="2">The sequence shown here is derived from an EMBL/GenBank/DDBJ whole genome shotgun (WGS) entry which is preliminary data.</text>
</comment>
<feature type="transmembrane region" description="Helical" evidence="1">
    <location>
        <begin position="6"/>
        <end position="31"/>
    </location>
</feature>
<evidence type="ECO:0000256" key="1">
    <source>
        <dbReference type="SAM" id="Phobius"/>
    </source>
</evidence>
<protein>
    <submittedName>
        <fullName evidence="2">Uncharacterized protein</fullName>
    </submittedName>
</protein>
<keyword evidence="1" id="KW-0472">Membrane</keyword>